<evidence type="ECO:0000313" key="4">
    <source>
        <dbReference type="Proteomes" id="UP001164929"/>
    </source>
</evidence>
<sequence length="48" mass="5629">MNLSFQFMHSILKIKTQSNKRIIHIQNSSNLITHLNTRSLDQIPIKPK</sequence>
<dbReference type="EMBL" id="JAQIZT010000001">
    <property type="protein sequence ID" value="KAJ7009363.1"/>
    <property type="molecule type" value="Genomic_DNA"/>
</dbReference>
<name>A0AAD6RIE2_9ROSI</name>
<comment type="caution">
    <text evidence="3">The sequence shown here is derived from an EMBL/GenBank/DDBJ whole genome shotgun (WGS) entry which is preliminary data.</text>
</comment>
<dbReference type="EMBL" id="JAQIZT010000001">
    <property type="protein sequence ID" value="KAJ7009368.1"/>
    <property type="molecule type" value="Genomic_DNA"/>
</dbReference>
<dbReference type="AlphaFoldDB" id="A0AAD6RIE2"/>
<gene>
    <name evidence="1" type="ORF">NC653_000127</name>
    <name evidence="2" type="ORF">NC653_000132</name>
    <name evidence="3" type="ORF">NC653_000143</name>
</gene>
<evidence type="ECO:0000313" key="3">
    <source>
        <dbReference type="EMBL" id="KAJ7009379.1"/>
    </source>
</evidence>
<reference evidence="3 4" key="1">
    <citation type="journal article" date="2023" name="Mol. Ecol. Resour.">
        <title>Chromosome-level genome assembly of a triploid poplar Populus alba 'Berolinensis'.</title>
        <authorList>
            <person name="Chen S."/>
            <person name="Yu Y."/>
            <person name="Wang X."/>
            <person name="Wang S."/>
            <person name="Zhang T."/>
            <person name="Zhou Y."/>
            <person name="He R."/>
            <person name="Meng N."/>
            <person name="Wang Y."/>
            <person name="Liu W."/>
            <person name="Liu Z."/>
            <person name="Liu J."/>
            <person name="Guo Q."/>
            <person name="Huang H."/>
            <person name="Sederoff R.R."/>
            <person name="Wang G."/>
            <person name="Qu G."/>
            <person name="Chen S."/>
        </authorList>
    </citation>
    <scope>NUCLEOTIDE SEQUENCE [LARGE SCALE GENOMIC DNA]</scope>
    <source>
        <strain evidence="3">SC-2020</strain>
    </source>
</reference>
<proteinExistence type="predicted"/>
<dbReference type="Proteomes" id="UP001164929">
    <property type="component" value="Chromosome 1"/>
</dbReference>
<organism evidence="3 4">
    <name type="scientific">Populus alba x Populus x berolinensis</name>
    <dbReference type="NCBI Taxonomy" id="444605"/>
    <lineage>
        <taxon>Eukaryota</taxon>
        <taxon>Viridiplantae</taxon>
        <taxon>Streptophyta</taxon>
        <taxon>Embryophyta</taxon>
        <taxon>Tracheophyta</taxon>
        <taxon>Spermatophyta</taxon>
        <taxon>Magnoliopsida</taxon>
        <taxon>eudicotyledons</taxon>
        <taxon>Gunneridae</taxon>
        <taxon>Pentapetalae</taxon>
        <taxon>rosids</taxon>
        <taxon>fabids</taxon>
        <taxon>Malpighiales</taxon>
        <taxon>Salicaceae</taxon>
        <taxon>Saliceae</taxon>
        <taxon>Populus</taxon>
    </lineage>
</organism>
<dbReference type="EMBL" id="JAQIZT010000001">
    <property type="protein sequence ID" value="KAJ7009379.1"/>
    <property type="molecule type" value="Genomic_DNA"/>
</dbReference>
<evidence type="ECO:0000313" key="2">
    <source>
        <dbReference type="EMBL" id="KAJ7009368.1"/>
    </source>
</evidence>
<evidence type="ECO:0000313" key="1">
    <source>
        <dbReference type="EMBL" id="KAJ7009363.1"/>
    </source>
</evidence>
<keyword evidence="4" id="KW-1185">Reference proteome</keyword>
<accession>A0AAD6RIE2</accession>
<protein>
    <submittedName>
        <fullName evidence="3">Uncharacterized protein</fullName>
    </submittedName>
</protein>